<dbReference type="AlphaFoldDB" id="A0A2T2ZSH3"/>
<proteinExistence type="predicted"/>
<accession>A0A2T2ZSH3</accession>
<reference evidence="2 3" key="1">
    <citation type="journal article" date="2018" name="Mycol. Prog.">
        <title>Coniella lustricola, a new species from submerged detritus.</title>
        <authorList>
            <person name="Raudabaugh D.B."/>
            <person name="Iturriaga T."/>
            <person name="Carver A."/>
            <person name="Mondo S."/>
            <person name="Pangilinan J."/>
            <person name="Lipzen A."/>
            <person name="He G."/>
            <person name="Amirebrahimi M."/>
            <person name="Grigoriev I.V."/>
            <person name="Miller A.N."/>
        </authorList>
    </citation>
    <scope>NUCLEOTIDE SEQUENCE [LARGE SCALE GENOMIC DNA]</scope>
    <source>
        <strain evidence="2 3">B22-T-1</strain>
    </source>
</reference>
<gene>
    <name evidence="2" type="ORF">BD289DRAFT_448063</name>
</gene>
<dbReference type="InParanoid" id="A0A2T2ZSH3"/>
<name>A0A2T2ZSH3_9PEZI</name>
<sequence>MGRNSLSYLGSHVSTIWPLRGSNVVDHLTAIWQKRTSVFSSCAYPQTNDHDNSSYRPRYFGHHTTLSSHKRPAGVSHQQFMSSRQDGSNALHMARR</sequence>
<dbReference type="EMBL" id="KZ678795">
    <property type="protein sequence ID" value="PSR75139.1"/>
    <property type="molecule type" value="Genomic_DNA"/>
</dbReference>
<evidence type="ECO:0000313" key="2">
    <source>
        <dbReference type="EMBL" id="PSR75139.1"/>
    </source>
</evidence>
<dbReference type="Proteomes" id="UP000241462">
    <property type="component" value="Unassembled WGS sequence"/>
</dbReference>
<organism evidence="2 3">
    <name type="scientific">Coniella lustricola</name>
    <dbReference type="NCBI Taxonomy" id="2025994"/>
    <lineage>
        <taxon>Eukaryota</taxon>
        <taxon>Fungi</taxon>
        <taxon>Dikarya</taxon>
        <taxon>Ascomycota</taxon>
        <taxon>Pezizomycotina</taxon>
        <taxon>Sordariomycetes</taxon>
        <taxon>Sordariomycetidae</taxon>
        <taxon>Diaporthales</taxon>
        <taxon>Schizoparmaceae</taxon>
        <taxon>Coniella</taxon>
    </lineage>
</organism>
<feature type="compositionally biased region" description="Polar residues" evidence="1">
    <location>
        <begin position="76"/>
        <end position="88"/>
    </location>
</feature>
<evidence type="ECO:0000256" key="1">
    <source>
        <dbReference type="SAM" id="MobiDB-lite"/>
    </source>
</evidence>
<feature type="region of interest" description="Disordered" evidence="1">
    <location>
        <begin position="61"/>
        <end position="96"/>
    </location>
</feature>
<evidence type="ECO:0000313" key="3">
    <source>
        <dbReference type="Proteomes" id="UP000241462"/>
    </source>
</evidence>
<keyword evidence="3" id="KW-1185">Reference proteome</keyword>
<protein>
    <submittedName>
        <fullName evidence="2">Uncharacterized protein</fullName>
    </submittedName>
</protein>